<keyword evidence="1" id="KW-0732">Signal</keyword>
<organism evidence="2 3">
    <name type="scientific">Paenibacillus aurantius</name>
    <dbReference type="NCBI Taxonomy" id="2918900"/>
    <lineage>
        <taxon>Bacteria</taxon>
        <taxon>Bacillati</taxon>
        <taxon>Bacillota</taxon>
        <taxon>Bacilli</taxon>
        <taxon>Bacillales</taxon>
        <taxon>Paenibacillaceae</taxon>
        <taxon>Paenibacillus</taxon>
    </lineage>
</organism>
<dbReference type="Proteomes" id="UP001305702">
    <property type="component" value="Chromosome"/>
</dbReference>
<dbReference type="EMBL" id="CP130318">
    <property type="protein sequence ID" value="WNQ09461.1"/>
    <property type="molecule type" value="Genomic_DNA"/>
</dbReference>
<dbReference type="PANTHER" id="PTHR43649">
    <property type="entry name" value="ARABINOSE-BINDING PROTEIN-RELATED"/>
    <property type="match status" value="1"/>
</dbReference>
<dbReference type="AlphaFoldDB" id="A0AA96RDI7"/>
<evidence type="ECO:0000313" key="2">
    <source>
        <dbReference type="EMBL" id="WNQ09461.1"/>
    </source>
</evidence>
<proteinExistence type="predicted"/>
<dbReference type="PROSITE" id="PS51257">
    <property type="entry name" value="PROKAR_LIPOPROTEIN"/>
    <property type="match status" value="1"/>
</dbReference>
<feature type="signal peptide" evidence="1">
    <location>
        <begin position="1"/>
        <end position="28"/>
    </location>
</feature>
<evidence type="ECO:0000313" key="3">
    <source>
        <dbReference type="Proteomes" id="UP001305702"/>
    </source>
</evidence>
<keyword evidence="3" id="KW-1185">Reference proteome</keyword>
<evidence type="ECO:0000256" key="1">
    <source>
        <dbReference type="SAM" id="SignalP"/>
    </source>
</evidence>
<feature type="chain" id="PRO_5041646752" evidence="1">
    <location>
        <begin position="29"/>
        <end position="535"/>
    </location>
</feature>
<dbReference type="SUPFAM" id="SSF53850">
    <property type="entry name" value="Periplasmic binding protein-like II"/>
    <property type="match status" value="1"/>
</dbReference>
<dbReference type="Gene3D" id="3.40.190.10">
    <property type="entry name" value="Periplasmic binding protein-like II"/>
    <property type="match status" value="2"/>
</dbReference>
<dbReference type="Pfam" id="PF01547">
    <property type="entry name" value="SBP_bac_1"/>
    <property type="match status" value="1"/>
</dbReference>
<reference evidence="2 3" key="1">
    <citation type="submission" date="2022-02" db="EMBL/GenBank/DDBJ databases">
        <title>Paenibacillus sp. MBLB1776 Whole Genome Shotgun Sequencing.</title>
        <authorList>
            <person name="Hwang C.Y."/>
            <person name="Cho E.-S."/>
            <person name="Seo M.-J."/>
        </authorList>
    </citation>
    <scope>NUCLEOTIDE SEQUENCE [LARGE SCALE GENOMIC DNA]</scope>
    <source>
        <strain evidence="2 3">MBLB1776</strain>
    </source>
</reference>
<dbReference type="KEGG" id="paun:MJA45_17715"/>
<gene>
    <name evidence="2" type="ORF">MJA45_17715</name>
</gene>
<dbReference type="PANTHER" id="PTHR43649:SF17">
    <property type="entry name" value="ABC TRANSPORTER SOLUTE BINDING PROTEIN-SUGAR TRANSPORT"/>
    <property type="match status" value="1"/>
</dbReference>
<sequence>MKKSLTVLTAAFVASSLLTSACSKEAPAAEGQGAKPVDPVLNETGYPIVKEPVKLQFFTGRNSGGAENFNERMLWKEYAKKTGIDVDFQLVNFENLSEKFNLAMSSGNYPDAFHTARISTNDIVKYGSQGMFIPLNGMIDKYAPNFKKLLDQYPAIKKGITMPDGNIYSVPLVYEPDFYAVLISQKLWINNDWLTKLKMPVPKTLDDYYSYLKAVKNTDLNGNGKADEIPYGGVGTGSLLEVLKGSFGLMNKGTNHRNVDVDPATNKLRFIPTDPRYKELLQYLNKLYTEGLIDKDITTIKNPAFAAKGSQGIYGSLVTTFPSTVMGQKQYVIPAPFEGPHGDKLFTNIQNPLVQPGAFVITDKNKHPEATMRWIDYFFSDEGQQNFFMGFEGVTFKKTADGKLNYTDEIMNNPKGMEQGVMKYLTWPGGSYPGYVTKKYFKAVDEETNNQHKVLGDSLPKENWPAFTYTVEESDQMKTLWTDLNTYIDGMTVKFITGAAPFSEWDNYTATVKKMKVDEYMKLYEGAAQRYQSSK</sequence>
<protein>
    <submittedName>
        <fullName evidence="2">Extracellular solute-binding protein</fullName>
    </submittedName>
</protein>
<name>A0AA96RDI7_9BACL</name>
<accession>A0AA96RDI7</accession>
<dbReference type="RefSeq" id="WP_315603233.1">
    <property type="nucleotide sequence ID" value="NZ_CP130318.1"/>
</dbReference>
<dbReference type="InterPro" id="IPR050490">
    <property type="entry name" value="Bact_solute-bd_prot1"/>
</dbReference>
<dbReference type="InterPro" id="IPR006059">
    <property type="entry name" value="SBP"/>
</dbReference>